<keyword evidence="8" id="KW-1133">Transmembrane helix</keyword>
<evidence type="ECO:0000256" key="2">
    <source>
        <dbReference type="ARBA" id="ARBA00012438"/>
    </source>
</evidence>
<dbReference type="CDD" id="cd16922">
    <property type="entry name" value="HATPase_EvgS-ArcB-TorS-like"/>
    <property type="match status" value="1"/>
</dbReference>
<feature type="domain" description="HTH araC/xylS-type" evidence="10">
    <location>
        <begin position="903"/>
        <end position="1002"/>
    </location>
</feature>
<dbReference type="SUPFAM" id="SSF52172">
    <property type="entry name" value="CheY-like"/>
    <property type="match status" value="1"/>
</dbReference>
<feature type="transmembrane region" description="Helical" evidence="8">
    <location>
        <begin position="342"/>
        <end position="361"/>
    </location>
</feature>
<feature type="transmembrane region" description="Helical" evidence="8">
    <location>
        <begin position="258"/>
        <end position="278"/>
    </location>
</feature>
<dbReference type="SMART" id="SM00388">
    <property type="entry name" value="HisKA"/>
    <property type="match status" value="1"/>
</dbReference>
<accession>A0ABP7PSZ1</accession>
<organism evidence="13 14">
    <name type="scientific">Hymenobacter antarcticus</name>
    <dbReference type="NCBI Taxonomy" id="486270"/>
    <lineage>
        <taxon>Bacteria</taxon>
        <taxon>Pseudomonadati</taxon>
        <taxon>Bacteroidota</taxon>
        <taxon>Cytophagia</taxon>
        <taxon>Cytophagales</taxon>
        <taxon>Hymenobacteraceae</taxon>
        <taxon>Hymenobacter</taxon>
    </lineage>
</organism>
<evidence type="ECO:0000259" key="11">
    <source>
        <dbReference type="PROSITE" id="PS50109"/>
    </source>
</evidence>
<dbReference type="Gene3D" id="3.30.565.10">
    <property type="entry name" value="Histidine kinase-like ATPase, C-terminal domain"/>
    <property type="match status" value="1"/>
</dbReference>
<protein>
    <recommendedName>
        <fullName evidence="2">histidine kinase</fullName>
        <ecNumber evidence="2">2.7.13.3</ecNumber>
    </recommendedName>
</protein>
<dbReference type="InterPro" id="IPR001789">
    <property type="entry name" value="Sig_transdc_resp-reg_receiver"/>
</dbReference>
<feature type="signal peptide" evidence="9">
    <location>
        <begin position="1"/>
        <end position="21"/>
    </location>
</feature>
<proteinExistence type="predicted"/>
<feature type="transmembrane region" description="Helical" evidence="8">
    <location>
        <begin position="195"/>
        <end position="214"/>
    </location>
</feature>
<dbReference type="EC" id="2.7.13.3" evidence="2"/>
<dbReference type="SMART" id="SM00342">
    <property type="entry name" value="HTH_ARAC"/>
    <property type="match status" value="1"/>
</dbReference>
<keyword evidence="8" id="KW-0472">Membrane</keyword>
<evidence type="ECO:0000256" key="4">
    <source>
        <dbReference type="ARBA" id="ARBA00023015"/>
    </source>
</evidence>
<dbReference type="SUPFAM" id="SSF46689">
    <property type="entry name" value="Homeodomain-like"/>
    <property type="match status" value="1"/>
</dbReference>
<dbReference type="InterPro" id="IPR036890">
    <property type="entry name" value="HATPase_C_sf"/>
</dbReference>
<dbReference type="EMBL" id="BAABDI010000008">
    <property type="protein sequence ID" value="GAA3970565.1"/>
    <property type="molecule type" value="Genomic_DNA"/>
</dbReference>
<evidence type="ECO:0000256" key="3">
    <source>
        <dbReference type="ARBA" id="ARBA00022553"/>
    </source>
</evidence>
<dbReference type="Pfam" id="PF12833">
    <property type="entry name" value="HTH_18"/>
    <property type="match status" value="1"/>
</dbReference>
<dbReference type="SMART" id="SM00448">
    <property type="entry name" value="REC"/>
    <property type="match status" value="1"/>
</dbReference>
<dbReference type="Pfam" id="PF02518">
    <property type="entry name" value="HATPase_c"/>
    <property type="match status" value="1"/>
</dbReference>
<comment type="catalytic activity">
    <reaction evidence="1">
        <text>ATP + protein L-histidine = ADP + protein N-phospho-L-histidine.</text>
        <dbReference type="EC" id="2.7.13.3"/>
    </reaction>
</comment>
<sequence length="1004" mass="108854">MPPFVALLVALLCALPLRALGGGPAPPAGPVLLRDTARLYALGTYWSILADHRAAAPAFTLAQVRADSLAARFRPSTEAVPNRGSAPADYWLRCRVRSDARAGTAWLFALGVSNSRAFDVYLVGDDGQVLHHAVAEDGYAPRDHIVPSRVVNFGLPLRPGHTYTLYVHSGGDLFSFGLVERTHFLALSRSGDVGAALYFGILLALVAYNLLLFFSVRDRGYGYYVLFTLTFGLLQAHMMGYLQLLWLRELSNPAHDLLQQALLGINLAAGILMVRAFLDTARLLPRADRVLRAALLLTPLPLLSVVLNVGLLQVAPVLVPLLVSGLLVGVGLWQLRAGYRPARYFLAGWALLTAAVAAYYLRTLNVLPVSFLTEHGVRIASALEVILLSLGLADRINLARQERQQAQQQALAAWQQRDEVQQRANQAMRQRAQELQQAYSELEASLRTTGRLQELDELKTRFFTNISHELRTPLTLILGPLTELMGSPVAPAPVMLGEQVALMHRHASRLLILINQLLDIARLEAGQLRLHARPTNLSVFVRNSVAAFDSLAASRGVRLWAVVPEAPLMASVDHDQLEKVLTNLLGNALKFTPAGGKVQVSLAADDDQAVLTVADTGPGIPAAHLPLIFERFYQVDDSPGRRHAGSGIGLALVKELVALHGGTVAVHSTEGMGTTFVVHLPTGIEALHMPPEAAPPADLPCEAASRAGAGVDLPAPVPVWGRELAAPAAEYLPQSAQTVISSETAADDAAEDARPLVLVVDDHADMRGYLTSCLSTDFRVVTAEEGEAGLAAIAATLPDLVVSDLMMPGLDGLALCQRLKTDERTSHIPVVLLTARTSDDSRLAGLGLGADDYLTKPFHPEELRVRVRNLLRQRALLRQRFAREITLQPRDIAITSADEAFLTRALAVVEQELANPAFDVEHFAAALHLSRIQLYRKLKALTDQAPTDFVRTLRLRRAAQLLAAHAGNVADVAYQVGFNNLSYFSKCFREQFGHVPSEHAASVV</sequence>
<reference evidence="14" key="1">
    <citation type="journal article" date="2019" name="Int. J. Syst. Evol. Microbiol.">
        <title>The Global Catalogue of Microorganisms (GCM) 10K type strain sequencing project: providing services to taxonomists for standard genome sequencing and annotation.</title>
        <authorList>
            <consortium name="The Broad Institute Genomics Platform"/>
            <consortium name="The Broad Institute Genome Sequencing Center for Infectious Disease"/>
            <person name="Wu L."/>
            <person name="Ma J."/>
        </authorList>
    </citation>
    <scope>NUCLEOTIDE SEQUENCE [LARGE SCALE GENOMIC DNA]</scope>
    <source>
        <strain evidence="14">JCM 17217</strain>
    </source>
</reference>
<keyword evidence="3 6" id="KW-0597">Phosphoprotein</keyword>
<dbReference type="Pfam" id="PF07696">
    <property type="entry name" value="7TMR-DISMED2"/>
    <property type="match status" value="1"/>
</dbReference>
<evidence type="ECO:0000256" key="9">
    <source>
        <dbReference type="SAM" id="SignalP"/>
    </source>
</evidence>
<evidence type="ECO:0000256" key="6">
    <source>
        <dbReference type="PROSITE-ProRule" id="PRU00169"/>
    </source>
</evidence>
<dbReference type="InterPro" id="IPR004358">
    <property type="entry name" value="Sig_transdc_His_kin-like_C"/>
</dbReference>
<keyword evidence="7" id="KW-0175">Coiled coil</keyword>
<dbReference type="InterPro" id="IPR036097">
    <property type="entry name" value="HisK_dim/P_sf"/>
</dbReference>
<dbReference type="PANTHER" id="PTHR43547">
    <property type="entry name" value="TWO-COMPONENT HISTIDINE KINASE"/>
    <property type="match status" value="1"/>
</dbReference>
<feature type="transmembrane region" description="Helical" evidence="8">
    <location>
        <begin position="317"/>
        <end position="335"/>
    </location>
</feature>
<keyword evidence="8" id="KW-0812">Transmembrane</keyword>
<dbReference type="InterPro" id="IPR003594">
    <property type="entry name" value="HATPase_dom"/>
</dbReference>
<dbReference type="SUPFAM" id="SSF47384">
    <property type="entry name" value="Homodimeric domain of signal transducing histidine kinase"/>
    <property type="match status" value="1"/>
</dbReference>
<comment type="caution">
    <text evidence="13">The sequence shown here is derived from an EMBL/GenBank/DDBJ whole genome shotgun (WGS) entry which is preliminary data.</text>
</comment>
<dbReference type="Pfam" id="PF00072">
    <property type="entry name" value="Response_reg"/>
    <property type="match status" value="1"/>
</dbReference>
<dbReference type="PROSITE" id="PS01124">
    <property type="entry name" value="HTH_ARAC_FAMILY_2"/>
    <property type="match status" value="1"/>
</dbReference>
<evidence type="ECO:0000313" key="13">
    <source>
        <dbReference type="EMBL" id="GAA3970565.1"/>
    </source>
</evidence>
<feature type="transmembrane region" description="Helical" evidence="8">
    <location>
        <begin position="290"/>
        <end position="311"/>
    </location>
</feature>
<dbReference type="SUPFAM" id="SSF55874">
    <property type="entry name" value="ATPase domain of HSP90 chaperone/DNA topoisomerase II/histidine kinase"/>
    <property type="match status" value="1"/>
</dbReference>
<evidence type="ECO:0000259" key="10">
    <source>
        <dbReference type="PROSITE" id="PS01124"/>
    </source>
</evidence>
<dbReference type="PROSITE" id="PS50110">
    <property type="entry name" value="RESPONSE_REGULATORY"/>
    <property type="match status" value="1"/>
</dbReference>
<evidence type="ECO:0000313" key="14">
    <source>
        <dbReference type="Proteomes" id="UP001501556"/>
    </source>
</evidence>
<feature type="modified residue" description="4-aspartylphosphate" evidence="6">
    <location>
        <position position="804"/>
    </location>
</feature>
<dbReference type="PROSITE" id="PS50109">
    <property type="entry name" value="HIS_KIN"/>
    <property type="match status" value="1"/>
</dbReference>
<keyword evidence="5" id="KW-0804">Transcription</keyword>
<feature type="coiled-coil region" evidence="7">
    <location>
        <begin position="417"/>
        <end position="445"/>
    </location>
</feature>
<evidence type="ECO:0000259" key="12">
    <source>
        <dbReference type="PROSITE" id="PS50110"/>
    </source>
</evidence>
<feature type="domain" description="Response regulatory" evidence="12">
    <location>
        <begin position="756"/>
        <end position="871"/>
    </location>
</feature>
<dbReference type="Gene3D" id="1.10.10.60">
    <property type="entry name" value="Homeodomain-like"/>
    <property type="match status" value="1"/>
</dbReference>
<keyword evidence="14" id="KW-1185">Reference proteome</keyword>
<dbReference type="InterPro" id="IPR011006">
    <property type="entry name" value="CheY-like_superfamily"/>
</dbReference>
<gene>
    <name evidence="13" type="ORF">GCM10022407_15510</name>
</gene>
<keyword evidence="4" id="KW-0805">Transcription regulation</keyword>
<evidence type="ECO:0000256" key="7">
    <source>
        <dbReference type="SAM" id="Coils"/>
    </source>
</evidence>
<dbReference type="InterPro" id="IPR018060">
    <property type="entry name" value="HTH_AraC"/>
</dbReference>
<keyword evidence="9" id="KW-0732">Signal</keyword>
<evidence type="ECO:0000256" key="1">
    <source>
        <dbReference type="ARBA" id="ARBA00000085"/>
    </source>
</evidence>
<dbReference type="Gene3D" id="3.40.50.2300">
    <property type="match status" value="1"/>
</dbReference>
<evidence type="ECO:0000256" key="8">
    <source>
        <dbReference type="SAM" id="Phobius"/>
    </source>
</evidence>
<dbReference type="SMART" id="SM00387">
    <property type="entry name" value="HATPase_c"/>
    <property type="match status" value="1"/>
</dbReference>
<feature type="chain" id="PRO_5046416578" description="histidine kinase" evidence="9">
    <location>
        <begin position="22"/>
        <end position="1004"/>
    </location>
</feature>
<feature type="domain" description="Histidine kinase" evidence="11">
    <location>
        <begin position="465"/>
        <end position="684"/>
    </location>
</feature>
<dbReference type="Proteomes" id="UP001501556">
    <property type="component" value="Unassembled WGS sequence"/>
</dbReference>
<evidence type="ECO:0000256" key="5">
    <source>
        <dbReference type="ARBA" id="ARBA00023163"/>
    </source>
</evidence>
<dbReference type="CDD" id="cd00082">
    <property type="entry name" value="HisKA"/>
    <property type="match status" value="1"/>
</dbReference>
<dbReference type="InterPro" id="IPR011622">
    <property type="entry name" value="7TMR_DISM_rcpt_extracell_dom2"/>
</dbReference>
<dbReference type="Pfam" id="PF00512">
    <property type="entry name" value="HisKA"/>
    <property type="match status" value="1"/>
</dbReference>
<dbReference type="Gene3D" id="2.60.40.2380">
    <property type="match status" value="1"/>
</dbReference>
<name>A0ABP7PSZ1_9BACT</name>
<dbReference type="RefSeq" id="WP_345122781.1">
    <property type="nucleotide sequence ID" value="NZ_BAABDI010000008.1"/>
</dbReference>
<feature type="transmembrane region" description="Helical" evidence="8">
    <location>
        <begin position="221"/>
        <end position="246"/>
    </location>
</feature>
<dbReference type="InterPro" id="IPR009057">
    <property type="entry name" value="Homeodomain-like_sf"/>
</dbReference>
<dbReference type="PANTHER" id="PTHR43547:SF2">
    <property type="entry name" value="HYBRID SIGNAL TRANSDUCTION HISTIDINE KINASE C"/>
    <property type="match status" value="1"/>
</dbReference>
<dbReference type="PRINTS" id="PR00344">
    <property type="entry name" value="BCTRLSENSOR"/>
</dbReference>
<dbReference type="InterPro" id="IPR003661">
    <property type="entry name" value="HisK_dim/P_dom"/>
</dbReference>
<dbReference type="InterPro" id="IPR005467">
    <property type="entry name" value="His_kinase_dom"/>
</dbReference>
<dbReference type="InterPro" id="IPR011623">
    <property type="entry name" value="7TMR_DISM_rcpt_extracell_dom1"/>
</dbReference>
<dbReference type="Gene3D" id="1.10.287.130">
    <property type="match status" value="1"/>
</dbReference>
<dbReference type="Pfam" id="PF07695">
    <property type="entry name" value="7TMR-DISM_7TM"/>
    <property type="match status" value="1"/>
</dbReference>